<evidence type="ECO:0000256" key="4">
    <source>
        <dbReference type="SAM" id="Phobius"/>
    </source>
</evidence>
<evidence type="ECO:0000313" key="6">
    <source>
        <dbReference type="Proteomes" id="UP000179334"/>
    </source>
</evidence>
<keyword evidence="4" id="KW-1133">Transmembrane helix</keyword>
<evidence type="ECO:0000313" key="5">
    <source>
        <dbReference type="EMBL" id="OGI38230.1"/>
    </source>
</evidence>
<evidence type="ECO:0000256" key="1">
    <source>
        <dbReference type="ARBA" id="ARBA00022574"/>
    </source>
</evidence>
<protein>
    <submittedName>
        <fullName evidence="5">Uncharacterized protein</fullName>
    </submittedName>
</protein>
<feature type="repeat" description="WD" evidence="3">
    <location>
        <begin position="164"/>
        <end position="205"/>
    </location>
</feature>
<dbReference type="PANTHER" id="PTHR19848:SF8">
    <property type="entry name" value="F-BOX AND WD REPEAT DOMAIN CONTAINING 7"/>
    <property type="match status" value="1"/>
</dbReference>
<dbReference type="Gene3D" id="2.130.10.10">
    <property type="entry name" value="YVTN repeat-like/Quinoprotein amine dehydrogenase"/>
    <property type="match status" value="2"/>
</dbReference>
<dbReference type="InterPro" id="IPR019775">
    <property type="entry name" value="WD40_repeat_CS"/>
</dbReference>
<reference evidence="5 6" key="1">
    <citation type="journal article" date="2016" name="Nat. Commun.">
        <title>Thousands of microbial genomes shed light on interconnected biogeochemical processes in an aquifer system.</title>
        <authorList>
            <person name="Anantharaman K."/>
            <person name="Brown C.T."/>
            <person name="Hug L.A."/>
            <person name="Sharon I."/>
            <person name="Castelle C.J."/>
            <person name="Probst A.J."/>
            <person name="Thomas B.C."/>
            <person name="Singh A."/>
            <person name="Wilkins M.J."/>
            <person name="Karaoz U."/>
            <person name="Brodie E.L."/>
            <person name="Williams K.H."/>
            <person name="Hubbard S.S."/>
            <person name="Banfield J.F."/>
        </authorList>
    </citation>
    <scope>NUCLEOTIDE SEQUENCE [LARGE SCALE GENOMIC DNA]</scope>
</reference>
<keyword evidence="4" id="KW-0472">Membrane</keyword>
<dbReference type="Proteomes" id="UP000179334">
    <property type="component" value="Unassembled WGS sequence"/>
</dbReference>
<dbReference type="PROSITE" id="PS00678">
    <property type="entry name" value="WD_REPEATS_1"/>
    <property type="match status" value="1"/>
</dbReference>
<dbReference type="PROSITE" id="PS50082">
    <property type="entry name" value="WD_REPEATS_2"/>
    <property type="match status" value="6"/>
</dbReference>
<dbReference type="PANTHER" id="PTHR19848">
    <property type="entry name" value="WD40 REPEAT PROTEIN"/>
    <property type="match status" value="1"/>
</dbReference>
<feature type="repeat" description="WD" evidence="3">
    <location>
        <begin position="416"/>
        <end position="448"/>
    </location>
</feature>
<dbReference type="PROSITE" id="PS50294">
    <property type="entry name" value="WD_REPEATS_REGION"/>
    <property type="match status" value="3"/>
</dbReference>
<organism evidence="5 6">
    <name type="scientific">Candidatus Muproteobacteria bacterium RBG_16_64_10</name>
    <dbReference type="NCBI Taxonomy" id="1817757"/>
    <lineage>
        <taxon>Bacteria</taxon>
        <taxon>Pseudomonadati</taxon>
        <taxon>Pseudomonadota</taxon>
        <taxon>Candidatus Muproteobacteria</taxon>
    </lineage>
</organism>
<name>A0A1F6SZ70_9PROT</name>
<evidence type="ECO:0000256" key="2">
    <source>
        <dbReference type="ARBA" id="ARBA00022737"/>
    </source>
</evidence>
<keyword evidence="1 3" id="KW-0853">WD repeat</keyword>
<keyword evidence="2" id="KW-0677">Repeat</keyword>
<keyword evidence="4" id="KW-0812">Transmembrane</keyword>
<dbReference type="InterPro" id="IPR036322">
    <property type="entry name" value="WD40_repeat_dom_sf"/>
</dbReference>
<proteinExistence type="predicted"/>
<dbReference type="EMBL" id="MFSR01000080">
    <property type="protein sequence ID" value="OGI38230.1"/>
    <property type="molecule type" value="Genomic_DNA"/>
</dbReference>
<dbReference type="Pfam" id="PF00400">
    <property type="entry name" value="WD40"/>
    <property type="match status" value="5"/>
</dbReference>
<sequence>MDLSLHLKAEERPASARALQNGLMGKEAREEKSVHWVAPGHGSGFIGISKAIMKPLRKSRRRGFLESTFLFLLAIVTMGIAAVKILIDTGRLEEAELYAWFDRIPELPYDAGREIKRFIDARLGIEPRLAVAPAPAAARRVIIPKPAPEKPIPPFDPAKTIALTLAAHAPVSSLAFVNDNNVLVAAHEDGVVNLWNADSGALLSSLKASADSLGAVAASPDGRRLALSVGASAIQLRDAREKSTVAKLAGHAATVTRLAFSADGSLLVSVDRNAAVILWDTAEQKKIFDLPGARHEILALAVSPNGRVLAGGDLEGGIQYWDLAGGRELSYVPAHQVPVSAIAYSPDGRWLASGGQQHNLKLWGTGLSRDDRALAGGPEEVNVVQFAPDSRWLLLGGKDRPLEILDVERGEVAHRLAGHDGGVSVIAVSSDGARIATAGDDGRILLWK</sequence>
<feature type="repeat" description="WD" evidence="3">
    <location>
        <begin position="290"/>
        <end position="331"/>
    </location>
</feature>
<gene>
    <name evidence="5" type="ORF">A2V91_00505</name>
</gene>
<evidence type="ECO:0000256" key="3">
    <source>
        <dbReference type="PROSITE-ProRule" id="PRU00221"/>
    </source>
</evidence>
<feature type="transmembrane region" description="Helical" evidence="4">
    <location>
        <begin position="63"/>
        <end position="87"/>
    </location>
</feature>
<dbReference type="InterPro" id="IPR001680">
    <property type="entry name" value="WD40_rpt"/>
</dbReference>
<dbReference type="SUPFAM" id="SSF50978">
    <property type="entry name" value="WD40 repeat-like"/>
    <property type="match status" value="1"/>
</dbReference>
<accession>A0A1F6SZ70</accession>
<feature type="repeat" description="WD" evidence="3">
    <location>
        <begin position="332"/>
        <end position="363"/>
    </location>
</feature>
<feature type="repeat" description="WD" evidence="3">
    <location>
        <begin position="374"/>
        <end position="415"/>
    </location>
</feature>
<dbReference type="AlphaFoldDB" id="A0A1F6SZ70"/>
<comment type="caution">
    <text evidence="5">The sequence shown here is derived from an EMBL/GenBank/DDBJ whole genome shotgun (WGS) entry which is preliminary data.</text>
</comment>
<dbReference type="InterPro" id="IPR015943">
    <property type="entry name" value="WD40/YVTN_repeat-like_dom_sf"/>
</dbReference>
<feature type="repeat" description="WD" evidence="3">
    <location>
        <begin position="248"/>
        <end position="289"/>
    </location>
</feature>
<dbReference type="CDD" id="cd00200">
    <property type="entry name" value="WD40"/>
    <property type="match status" value="1"/>
</dbReference>
<dbReference type="SMART" id="SM00320">
    <property type="entry name" value="WD40"/>
    <property type="match status" value="7"/>
</dbReference>